<sequence length="50" mass="5867">MWRVYATVVGTGKILKRLAFQISPRESVVSRSLHSDDKFYRPHTTIYQNL</sequence>
<organism evidence="1 2">
    <name type="scientific">Aegilops tauschii subsp. strangulata</name>
    <name type="common">Goatgrass</name>
    <dbReference type="NCBI Taxonomy" id="200361"/>
    <lineage>
        <taxon>Eukaryota</taxon>
        <taxon>Viridiplantae</taxon>
        <taxon>Streptophyta</taxon>
        <taxon>Embryophyta</taxon>
        <taxon>Tracheophyta</taxon>
        <taxon>Spermatophyta</taxon>
        <taxon>Magnoliopsida</taxon>
        <taxon>Liliopsida</taxon>
        <taxon>Poales</taxon>
        <taxon>Poaceae</taxon>
        <taxon>BOP clade</taxon>
        <taxon>Pooideae</taxon>
        <taxon>Triticodae</taxon>
        <taxon>Triticeae</taxon>
        <taxon>Triticinae</taxon>
        <taxon>Aegilops</taxon>
    </lineage>
</organism>
<reference evidence="1" key="3">
    <citation type="journal article" date="2017" name="Nature">
        <title>Genome sequence of the progenitor of the wheat D genome Aegilops tauschii.</title>
        <authorList>
            <person name="Luo M.C."/>
            <person name="Gu Y.Q."/>
            <person name="Puiu D."/>
            <person name="Wang H."/>
            <person name="Twardziok S.O."/>
            <person name="Deal K.R."/>
            <person name="Huo N."/>
            <person name="Zhu T."/>
            <person name="Wang L."/>
            <person name="Wang Y."/>
            <person name="McGuire P.E."/>
            <person name="Liu S."/>
            <person name="Long H."/>
            <person name="Ramasamy R.K."/>
            <person name="Rodriguez J.C."/>
            <person name="Van S.L."/>
            <person name="Yuan L."/>
            <person name="Wang Z."/>
            <person name="Xia Z."/>
            <person name="Xiao L."/>
            <person name="Anderson O.D."/>
            <person name="Ouyang S."/>
            <person name="Liang Y."/>
            <person name="Zimin A.V."/>
            <person name="Pertea G."/>
            <person name="Qi P."/>
            <person name="Bennetzen J.L."/>
            <person name="Dai X."/>
            <person name="Dawson M.W."/>
            <person name="Muller H.G."/>
            <person name="Kugler K."/>
            <person name="Rivarola-Duarte L."/>
            <person name="Spannagl M."/>
            <person name="Mayer K.F.X."/>
            <person name="Lu F.H."/>
            <person name="Bevan M.W."/>
            <person name="Leroy P."/>
            <person name="Li P."/>
            <person name="You F.M."/>
            <person name="Sun Q."/>
            <person name="Liu Z."/>
            <person name="Lyons E."/>
            <person name="Wicker T."/>
            <person name="Salzberg S.L."/>
            <person name="Devos K.M."/>
            <person name="Dvorak J."/>
        </authorList>
    </citation>
    <scope>NUCLEOTIDE SEQUENCE [LARGE SCALE GENOMIC DNA]</scope>
    <source>
        <strain evidence="1">cv. AL8/78</strain>
    </source>
</reference>
<evidence type="ECO:0000313" key="2">
    <source>
        <dbReference type="Proteomes" id="UP000015105"/>
    </source>
</evidence>
<reference evidence="1" key="4">
    <citation type="submission" date="2019-03" db="UniProtKB">
        <authorList>
            <consortium name="EnsemblPlants"/>
        </authorList>
    </citation>
    <scope>IDENTIFICATION</scope>
</reference>
<reference evidence="2" key="2">
    <citation type="journal article" date="2017" name="Nat. Plants">
        <title>The Aegilops tauschii genome reveals multiple impacts of transposons.</title>
        <authorList>
            <person name="Zhao G."/>
            <person name="Zou C."/>
            <person name="Li K."/>
            <person name="Wang K."/>
            <person name="Li T."/>
            <person name="Gao L."/>
            <person name="Zhang X."/>
            <person name="Wang H."/>
            <person name="Yang Z."/>
            <person name="Liu X."/>
            <person name="Jiang W."/>
            <person name="Mao L."/>
            <person name="Kong X."/>
            <person name="Jiao Y."/>
            <person name="Jia J."/>
        </authorList>
    </citation>
    <scope>NUCLEOTIDE SEQUENCE [LARGE SCALE GENOMIC DNA]</scope>
    <source>
        <strain evidence="2">cv. AL8/78</strain>
    </source>
</reference>
<name>A0A453LJF6_AEGTS</name>
<dbReference type="Gramene" id="AET5Gv20805500.8">
    <property type="protein sequence ID" value="AET5Gv20805500.8"/>
    <property type="gene ID" value="AET5Gv20805500"/>
</dbReference>
<accession>A0A453LJF6</accession>
<reference evidence="2" key="1">
    <citation type="journal article" date="2014" name="Science">
        <title>Ancient hybridizations among the ancestral genomes of bread wheat.</title>
        <authorList>
            <consortium name="International Wheat Genome Sequencing Consortium,"/>
            <person name="Marcussen T."/>
            <person name="Sandve S.R."/>
            <person name="Heier L."/>
            <person name="Spannagl M."/>
            <person name="Pfeifer M."/>
            <person name="Jakobsen K.S."/>
            <person name="Wulff B.B."/>
            <person name="Steuernagel B."/>
            <person name="Mayer K.F."/>
            <person name="Olsen O.A."/>
        </authorList>
    </citation>
    <scope>NUCLEOTIDE SEQUENCE [LARGE SCALE GENOMIC DNA]</scope>
    <source>
        <strain evidence="2">cv. AL8/78</strain>
    </source>
</reference>
<dbReference type="EnsemblPlants" id="AET5Gv20805500.8">
    <property type="protein sequence ID" value="AET5Gv20805500.8"/>
    <property type="gene ID" value="AET5Gv20805500"/>
</dbReference>
<keyword evidence="2" id="KW-1185">Reference proteome</keyword>
<dbReference type="AlphaFoldDB" id="A0A453LJF6"/>
<proteinExistence type="predicted"/>
<dbReference type="Proteomes" id="UP000015105">
    <property type="component" value="Chromosome 5D"/>
</dbReference>
<protein>
    <submittedName>
        <fullName evidence="1">Uncharacterized protein</fullName>
    </submittedName>
</protein>
<reference evidence="1" key="5">
    <citation type="journal article" date="2021" name="G3 (Bethesda)">
        <title>Aegilops tauschii genome assembly Aet v5.0 features greater sequence contiguity and improved annotation.</title>
        <authorList>
            <person name="Wang L."/>
            <person name="Zhu T."/>
            <person name="Rodriguez J.C."/>
            <person name="Deal K.R."/>
            <person name="Dubcovsky J."/>
            <person name="McGuire P.E."/>
            <person name="Lux T."/>
            <person name="Spannagl M."/>
            <person name="Mayer K.F.X."/>
            <person name="Baldrich P."/>
            <person name="Meyers B.C."/>
            <person name="Huo N."/>
            <person name="Gu Y.Q."/>
            <person name="Zhou H."/>
            <person name="Devos K.M."/>
            <person name="Bennetzen J.L."/>
            <person name="Unver T."/>
            <person name="Budak H."/>
            <person name="Gulick P.J."/>
            <person name="Galiba G."/>
            <person name="Kalapos B."/>
            <person name="Nelson D.R."/>
            <person name="Li P."/>
            <person name="You F.M."/>
            <person name="Luo M.C."/>
            <person name="Dvorak J."/>
        </authorList>
    </citation>
    <scope>NUCLEOTIDE SEQUENCE [LARGE SCALE GENOMIC DNA]</scope>
    <source>
        <strain evidence="1">cv. AL8/78</strain>
    </source>
</reference>
<evidence type="ECO:0000313" key="1">
    <source>
        <dbReference type="EnsemblPlants" id="AET5Gv20805500.8"/>
    </source>
</evidence>